<dbReference type="SUPFAM" id="SSF54427">
    <property type="entry name" value="NTF2-like"/>
    <property type="match status" value="1"/>
</dbReference>
<dbReference type="Proteomes" id="UP000535020">
    <property type="component" value="Unassembled WGS sequence"/>
</dbReference>
<dbReference type="InterPro" id="IPR032710">
    <property type="entry name" value="NTF2-like_dom_sf"/>
</dbReference>
<evidence type="ECO:0000313" key="3">
    <source>
        <dbReference type="Proteomes" id="UP000535020"/>
    </source>
</evidence>
<feature type="domain" description="DUF4440" evidence="1">
    <location>
        <begin position="10"/>
        <end position="113"/>
    </location>
</feature>
<organism evidence="2 3">
    <name type="scientific">Flavobacterium agri</name>
    <dbReference type="NCBI Taxonomy" id="2743471"/>
    <lineage>
        <taxon>Bacteria</taxon>
        <taxon>Pseudomonadati</taxon>
        <taxon>Bacteroidota</taxon>
        <taxon>Flavobacteriia</taxon>
        <taxon>Flavobacteriales</taxon>
        <taxon>Flavobacteriaceae</taxon>
        <taxon>Flavobacterium</taxon>
    </lineage>
</organism>
<protein>
    <submittedName>
        <fullName evidence="2">Nuclear transport factor 2 family protein</fullName>
    </submittedName>
</protein>
<dbReference type="InterPro" id="IPR027843">
    <property type="entry name" value="DUF4440"/>
</dbReference>
<dbReference type="EMBL" id="JACBJI010000008">
    <property type="protein sequence ID" value="NYA72429.1"/>
    <property type="molecule type" value="Genomic_DNA"/>
</dbReference>
<keyword evidence="3" id="KW-1185">Reference proteome</keyword>
<accession>A0A7Y8Y4F0</accession>
<comment type="caution">
    <text evidence="2">The sequence shown here is derived from an EMBL/GenBank/DDBJ whole genome shotgun (WGS) entry which is preliminary data.</text>
</comment>
<name>A0A7Y8Y4F0_9FLAO</name>
<sequence>MNKTHLEVVEEADGRLSDAIVNVDVGTLSYFLHPDAIYTTPHGEVFMGAKNLPVNNPKLYRITKLETLERNISFFNSVAVVIAIEKREGSFMDIPFKGLYSTTRMWRFNRHWQLIAATSVII</sequence>
<gene>
    <name evidence="2" type="ORF">HZF10_15975</name>
</gene>
<proteinExistence type="predicted"/>
<dbReference type="RefSeq" id="WP_176007234.1">
    <property type="nucleotide sequence ID" value="NZ_JABWMI010000020.1"/>
</dbReference>
<reference evidence="2 3" key="1">
    <citation type="submission" date="2020-07" db="EMBL/GenBank/DDBJ databases">
        <authorList>
            <person name="Sun Q."/>
        </authorList>
    </citation>
    <scope>NUCLEOTIDE SEQUENCE [LARGE SCALE GENOMIC DNA]</scope>
    <source>
        <strain evidence="2 3">MAH-1</strain>
    </source>
</reference>
<dbReference type="Pfam" id="PF14534">
    <property type="entry name" value="DUF4440"/>
    <property type="match status" value="1"/>
</dbReference>
<evidence type="ECO:0000313" key="2">
    <source>
        <dbReference type="EMBL" id="NYA72429.1"/>
    </source>
</evidence>
<dbReference type="Gene3D" id="3.10.450.50">
    <property type="match status" value="1"/>
</dbReference>
<dbReference type="AlphaFoldDB" id="A0A7Y8Y4F0"/>
<evidence type="ECO:0000259" key="1">
    <source>
        <dbReference type="Pfam" id="PF14534"/>
    </source>
</evidence>